<name>A0A3G6J7N2_9CORY</name>
<dbReference type="Proteomes" id="UP000269019">
    <property type="component" value="Chromosome"/>
</dbReference>
<keyword evidence="3" id="KW-0408">Iron</keyword>
<comment type="similarity">
    <text evidence="1">Belongs to the anaerobic coproporphyrinogen-III oxidase family. HemW subfamily.</text>
</comment>
<dbReference type="SFLD" id="SFLDF00288">
    <property type="entry name" value="HemN-like__clustered_with_nucl"/>
    <property type="match status" value="1"/>
</dbReference>
<evidence type="ECO:0000256" key="3">
    <source>
        <dbReference type="RuleBase" id="RU364116"/>
    </source>
</evidence>
<evidence type="ECO:0000313" key="6">
    <source>
        <dbReference type="Proteomes" id="UP000269019"/>
    </source>
</evidence>
<dbReference type="KEGG" id="ccho:CCHOA_08390"/>
<dbReference type="GO" id="GO:0051539">
    <property type="term" value="F:4 iron, 4 sulfur cluster binding"/>
    <property type="evidence" value="ECO:0007669"/>
    <property type="project" value="UniProtKB-UniRule"/>
</dbReference>
<comment type="function">
    <text evidence="3">Probably acts as a heme chaperone, transferring heme to an unknown acceptor. Binds one molecule of heme per monomer, possibly covalently. Binds 1 [4Fe-4S] cluster. The cluster is coordinated with 3 cysteines and an exchangeable S-adenosyl-L-methionine.</text>
</comment>
<dbReference type="InterPro" id="IPR004559">
    <property type="entry name" value="HemW-like"/>
</dbReference>
<dbReference type="GO" id="GO:0006779">
    <property type="term" value="P:porphyrin-containing compound biosynthetic process"/>
    <property type="evidence" value="ECO:0007669"/>
    <property type="project" value="InterPro"/>
</dbReference>
<dbReference type="InterPro" id="IPR034505">
    <property type="entry name" value="Coproporphyrinogen-III_oxidase"/>
</dbReference>
<keyword evidence="3" id="KW-0411">Iron-sulfur</keyword>
<dbReference type="EMBL" id="CP033896">
    <property type="protein sequence ID" value="AZA14067.1"/>
    <property type="molecule type" value="Genomic_DNA"/>
</dbReference>
<keyword evidence="3" id="KW-0949">S-adenosyl-L-methionine</keyword>
<dbReference type="NCBIfam" id="TIGR00539">
    <property type="entry name" value="hemN_rel"/>
    <property type="match status" value="1"/>
</dbReference>
<dbReference type="SFLD" id="SFLDS00029">
    <property type="entry name" value="Radical_SAM"/>
    <property type="match status" value="1"/>
</dbReference>
<dbReference type="SFLD" id="SFLDG01065">
    <property type="entry name" value="anaerobic_coproporphyrinogen-I"/>
    <property type="match status" value="1"/>
</dbReference>
<dbReference type="PROSITE" id="PS51918">
    <property type="entry name" value="RADICAL_SAM"/>
    <property type="match status" value="1"/>
</dbReference>
<keyword evidence="3" id="KW-0479">Metal-binding</keyword>
<dbReference type="InterPro" id="IPR058240">
    <property type="entry name" value="rSAM_sf"/>
</dbReference>
<keyword evidence="6" id="KW-1185">Reference proteome</keyword>
<proteinExistence type="inferred from homology"/>
<dbReference type="PANTHER" id="PTHR13932">
    <property type="entry name" value="COPROPORPHYRINIGEN III OXIDASE"/>
    <property type="match status" value="1"/>
</dbReference>
<evidence type="ECO:0000256" key="1">
    <source>
        <dbReference type="ARBA" id="ARBA00006100"/>
    </source>
</evidence>
<comment type="subcellular location">
    <subcellularLocation>
        <location evidence="3">Cytoplasm</location>
    </subcellularLocation>
</comment>
<dbReference type="SMART" id="SM00729">
    <property type="entry name" value="Elp3"/>
    <property type="match status" value="1"/>
</dbReference>
<dbReference type="AlphaFoldDB" id="A0A3G6J7N2"/>
<organism evidence="5 6">
    <name type="scientific">Corynebacterium choanae</name>
    <dbReference type="NCBI Taxonomy" id="1862358"/>
    <lineage>
        <taxon>Bacteria</taxon>
        <taxon>Bacillati</taxon>
        <taxon>Actinomycetota</taxon>
        <taxon>Actinomycetes</taxon>
        <taxon>Mycobacteriales</taxon>
        <taxon>Corynebacteriaceae</taxon>
        <taxon>Corynebacterium</taxon>
    </lineage>
</organism>
<dbReference type="InterPro" id="IPR006638">
    <property type="entry name" value="Elp3/MiaA/NifB-like_rSAM"/>
</dbReference>
<gene>
    <name evidence="5" type="primary">hemN</name>
    <name evidence="5" type="ORF">CCHOA_08390</name>
</gene>
<keyword evidence="3" id="KW-0349">Heme</keyword>
<dbReference type="InterPro" id="IPR023404">
    <property type="entry name" value="rSAM_horseshoe"/>
</dbReference>
<feature type="domain" description="Radical SAM core" evidence="4">
    <location>
        <begin position="18"/>
        <end position="262"/>
    </location>
</feature>
<dbReference type="PANTHER" id="PTHR13932:SF5">
    <property type="entry name" value="RADICAL S-ADENOSYL METHIONINE DOMAIN-CONTAINING PROTEIN 1, MITOCHONDRIAL"/>
    <property type="match status" value="1"/>
</dbReference>
<dbReference type="InterPro" id="IPR007197">
    <property type="entry name" value="rSAM"/>
</dbReference>
<reference evidence="5 6" key="1">
    <citation type="submission" date="2018-11" db="EMBL/GenBank/DDBJ databases">
        <authorList>
            <person name="Kleinhagauer T."/>
            <person name="Glaeser S.P."/>
            <person name="Spergser J."/>
            <person name="Ruckert C."/>
            <person name="Kaempfer P."/>
            <person name="Busse H.-J."/>
        </authorList>
    </citation>
    <scope>NUCLEOTIDE SEQUENCE [LARGE SCALE GENOMIC DNA]</scope>
    <source>
        <strain evidence="5 6">200CH</strain>
    </source>
</reference>
<keyword evidence="3" id="KW-0004">4Fe-4S</keyword>
<dbReference type="Pfam" id="PF04055">
    <property type="entry name" value="Radical_SAM"/>
    <property type="match status" value="1"/>
</dbReference>
<keyword evidence="3" id="KW-0963">Cytoplasm</keyword>
<dbReference type="GO" id="GO:0046872">
    <property type="term" value="F:metal ion binding"/>
    <property type="evidence" value="ECO:0007669"/>
    <property type="project" value="UniProtKB-UniRule"/>
</dbReference>
<dbReference type="Gene3D" id="3.80.30.20">
    <property type="entry name" value="tm_1862 like domain"/>
    <property type="match status" value="1"/>
</dbReference>
<evidence type="ECO:0000259" key="4">
    <source>
        <dbReference type="PROSITE" id="PS51918"/>
    </source>
</evidence>
<dbReference type="SFLD" id="SFLDF00562">
    <property type="entry name" value="HemN-like__clustered_with_heat"/>
    <property type="match status" value="1"/>
</dbReference>
<dbReference type="SUPFAM" id="SSF102114">
    <property type="entry name" value="Radical SAM enzymes"/>
    <property type="match status" value="1"/>
</dbReference>
<keyword evidence="3" id="KW-0143">Chaperone</keyword>
<accession>A0A3G6J7N2</accession>
<evidence type="ECO:0000256" key="2">
    <source>
        <dbReference type="ARBA" id="ARBA00017228"/>
    </source>
</evidence>
<protein>
    <recommendedName>
        <fullName evidence="2 3">Heme chaperone HemW</fullName>
    </recommendedName>
</protein>
<keyword evidence="5" id="KW-0560">Oxidoreductase</keyword>
<dbReference type="GO" id="GO:0004109">
    <property type="term" value="F:coproporphyrinogen oxidase activity"/>
    <property type="evidence" value="ECO:0007669"/>
    <property type="project" value="InterPro"/>
</dbReference>
<dbReference type="SFLD" id="SFLDG01082">
    <property type="entry name" value="B12-binding_domain_containing"/>
    <property type="match status" value="1"/>
</dbReference>
<sequence length="409" mass="44206" precursor="true">MPFKLASMAKSPTPVTLQGHDDHLGVYIHVPFCASRCGYCDFNTYTAKELAGGFSIAGYLAALSQELENAAEILAASTTPHGADTVFFGGGTPSLLGADTLAQVLAEVSRTIGLAPNCEITTEANPESTSPDFFATLHDSGFTRVSLGMQSTSSRVLSLLGRKHSPGRALQAAEEAIAAGFTHVNLDMIYGTPTETEAEVAATLQAIIETGVDHVSAYSLIVEAGTAFARRVSRGELIQTDDDVLAQRYELIAATLQAHGFDWYEVSNWAKPGGQCRHNLIYWRNRNWWGAGPGAHGHIDGVRRVNVKHPARYHSLSTKDQLPLAEVEHLTAAEHHTETVMVGLRLVEGIDATIIDPRAYPTINDFVQRGLLHQWDDPTTGQRRIAVTDRGRLLADGIIAEILISEESA</sequence>
<dbReference type="GO" id="GO:0005737">
    <property type="term" value="C:cytoplasm"/>
    <property type="evidence" value="ECO:0007669"/>
    <property type="project" value="UniProtKB-SubCell"/>
</dbReference>
<dbReference type="CDD" id="cd01335">
    <property type="entry name" value="Radical_SAM"/>
    <property type="match status" value="1"/>
</dbReference>
<evidence type="ECO:0000313" key="5">
    <source>
        <dbReference type="EMBL" id="AZA14067.1"/>
    </source>
</evidence>